<evidence type="ECO:0008006" key="3">
    <source>
        <dbReference type="Google" id="ProtNLM"/>
    </source>
</evidence>
<dbReference type="KEGG" id="led:BBK82_03350"/>
<sequence>MYAVATCRGSILRGSTESEFGDEEDNETVAASGVLARIKSERRRVFDSATQTARTVRVPMARVQSDTDIKAGDRFRDDTHGGVIYAVIDVDQPDQQGRQSDLVIELRKLKPAE</sequence>
<dbReference type="InterPro" id="IPR038666">
    <property type="entry name" value="SSP1_head-tail_sf"/>
</dbReference>
<dbReference type="Proteomes" id="UP000093053">
    <property type="component" value="Chromosome"/>
</dbReference>
<protein>
    <recommendedName>
        <fullName evidence="3">Head-tail adaptor protein</fullName>
    </recommendedName>
</protein>
<name>A0A1B2HBZ4_9PSEU</name>
<dbReference type="AlphaFoldDB" id="A0A1B2HBZ4"/>
<evidence type="ECO:0000313" key="1">
    <source>
        <dbReference type="EMBL" id="ANZ35251.1"/>
    </source>
</evidence>
<dbReference type="STRING" id="1586287.BBK82_03350"/>
<gene>
    <name evidence="1" type="ORF">BBK82_03350</name>
</gene>
<accession>A0A1B2HBZ4</accession>
<dbReference type="Gene3D" id="2.40.10.270">
    <property type="entry name" value="Bacteriophage SPP1 head-tail adaptor protein"/>
    <property type="match status" value="1"/>
</dbReference>
<reference evidence="1 2" key="1">
    <citation type="submission" date="2016-07" db="EMBL/GenBank/DDBJ databases">
        <title>Complete genome sequence of the Lentzea guizhouensis DHS C013.</title>
        <authorList>
            <person name="Cao C."/>
        </authorList>
    </citation>
    <scope>NUCLEOTIDE SEQUENCE [LARGE SCALE GENOMIC DNA]</scope>
    <source>
        <strain evidence="1 2">DHS C013</strain>
    </source>
</reference>
<evidence type="ECO:0000313" key="2">
    <source>
        <dbReference type="Proteomes" id="UP000093053"/>
    </source>
</evidence>
<keyword evidence="2" id="KW-1185">Reference proteome</keyword>
<dbReference type="EMBL" id="CP016793">
    <property type="protein sequence ID" value="ANZ35251.1"/>
    <property type="molecule type" value="Genomic_DNA"/>
</dbReference>
<proteinExistence type="predicted"/>
<organism evidence="1 2">
    <name type="scientific">Lentzea guizhouensis</name>
    <dbReference type="NCBI Taxonomy" id="1586287"/>
    <lineage>
        <taxon>Bacteria</taxon>
        <taxon>Bacillati</taxon>
        <taxon>Actinomycetota</taxon>
        <taxon>Actinomycetes</taxon>
        <taxon>Pseudonocardiales</taxon>
        <taxon>Pseudonocardiaceae</taxon>
        <taxon>Lentzea</taxon>
    </lineage>
</organism>